<dbReference type="GO" id="GO:0006355">
    <property type="term" value="P:regulation of DNA-templated transcription"/>
    <property type="evidence" value="ECO:0007669"/>
    <property type="project" value="InterPro"/>
</dbReference>
<dbReference type="KEGG" id="hai:109395543"/>
<reference evidence="3" key="1">
    <citation type="submission" date="2025-08" db="UniProtKB">
        <authorList>
            <consortium name="RefSeq"/>
        </authorList>
    </citation>
    <scope>IDENTIFICATION</scope>
    <source>
        <tissue evidence="3">Muscle</tissue>
    </source>
</reference>
<dbReference type="SMART" id="SM00349">
    <property type="entry name" value="KRAB"/>
    <property type="match status" value="1"/>
</dbReference>
<dbReference type="RefSeq" id="XP_019522141.1">
    <property type="nucleotide sequence ID" value="XM_019666596.1"/>
</dbReference>
<evidence type="ECO:0000313" key="3">
    <source>
        <dbReference type="RefSeq" id="XP_019522141.1"/>
    </source>
</evidence>
<sequence length="88" mass="10160">MMCKTFRDFPLPIEKGITDFNQIEWRPQDAAQWDLQSVMLGNWESVVRELLSSKPEVITQLEQGAEAWMEVQEVPSCTYLCRSCVCTS</sequence>
<protein>
    <submittedName>
        <fullName evidence="3">Zinc finger protein 485-like</fullName>
    </submittedName>
</protein>
<organism evidence="2 3">
    <name type="scientific">Hipposideros armiger</name>
    <name type="common">Great Himalayan leaf-nosed bat</name>
    <dbReference type="NCBI Taxonomy" id="186990"/>
    <lineage>
        <taxon>Eukaryota</taxon>
        <taxon>Metazoa</taxon>
        <taxon>Chordata</taxon>
        <taxon>Craniata</taxon>
        <taxon>Vertebrata</taxon>
        <taxon>Euteleostomi</taxon>
        <taxon>Mammalia</taxon>
        <taxon>Eutheria</taxon>
        <taxon>Laurasiatheria</taxon>
        <taxon>Chiroptera</taxon>
        <taxon>Yinpterochiroptera</taxon>
        <taxon>Rhinolophoidea</taxon>
        <taxon>Hipposideridae</taxon>
        <taxon>Hipposideros</taxon>
    </lineage>
</organism>
<feature type="domain" description="KRAB" evidence="1">
    <location>
        <begin position="11"/>
        <end position="80"/>
    </location>
</feature>
<keyword evidence="2" id="KW-1185">Reference proteome</keyword>
<name>A0A8B7T8Y0_HIPAR</name>
<evidence type="ECO:0000259" key="1">
    <source>
        <dbReference type="PROSITE" id="PS50805"/>
    </source>
</evidence>
<gene>
    <name evidence="3" type="primary">LOC109395543</name>
</gene>
<dbReference type="PROSITE" id="PS50805">
    <property type="entry name" value="KRAB"/>
    <property type="match status" value="1"/>
</dbReference>
<dbReference type="Proteomes" id="UP000694851">
    <property type="component" value="Unplaced"/>
</dbReference>
<evidence type="ECO:0000313" key="2">
    <source>
        <dbReference type="Proteomes" id="UP000694851"/>
    </source>
</evidence>
<dbReference type="InterPro" id="IPR001909">
    <property type="entry name" value="KRAB"/>
</dbReference>
<dbReference type="GeneID" id="109395543"/>
<proteinExistence type="predicted"/>
<dbReference type="AlphaFoldDB" id="A0A8B7T8Y0"/>
<accession>A0A8B7T8Y0</accession>